<proteinExistence type="predicted"/>
<reference evidence="2" key="2">
    <citation type="submission" date="2025-08" db="UniProtKB">
        <authorList>
            <consortium name="Ensembl"/>
        </authorList>
    </citation>
    <scope>IDENTIFICATION</scope>
    <source>
        <strain evidence="2">Hd-rR</strain>
    </source>
</reference>
<keyword evidence="3" id="KW-1185">Reference proteome</keyword>
<name>A0A3B3I6K0_ORYLA</name>
<dbReference type="AlphaFoldDB" id="A0A3B3I6K0"/>
<sequence>MFCPFCGVNLPCILVYCSSCYRNVRFLLSLQDEGHEATSLDGLIQKYFTEGHSYEIIVDLLKSKHNISVSLRNLERRLKDAGLTRRLNYTPIATLRTVISEELKGSGHLLGYRAMWQILKQKHSFVVRRDDVMHLMAELDPCGTENRSRPRFVRRAYHSMGPNETWHVDGYDKLKPFGIAINGCIDGFSRKIMWLNCGKTNNDPSVIAQYYVNCIVEHGVFPKRLRTDCGTENGTMAALHCTLRSEHTDEFAGAKSHMYGTSTSNQRIESWWSYFRKQRSQFWMDLLSDLRERHLFNGSPAHTNLVRYCFLGVLQKELDEYKHYWNTHTIRPVRQSRCPSGKPEAMYYVPQRFDGSNCGFPASAQTLNHITSIMPVPATPGGDEHETLFGELQQESGLRAPVQWESAVENYITLKTMAGL</sequence>
<evidence type="ECO:0000313" key="3">
    <source>
        <dbReference type="Proteomes" id="UP000001038"/>
    </source>
</evidence>
<evidence type="ECO:0000259" key="1">
    <source>
        <dbReference type="Pfam" id="PF24764"/>
    </source>
</evidence>
<feature type="domain" description="Integrase core" evidence="1">
    <location>
        <begin position="157"/>
        <end position="335"/>
    </location>
</feature>
<protein>
    <recommendedName>
        <fullName evidence="1">Integrase core domain-containing protein</fullName>
    </recommendedName>
</protein>
<accession>A0A3B3I6K0</accession>
<reference evidence="2 3" key="1">
    <citation type="journal article" date="2007" name="Nature">
        <title>The medaka draft genome and insights into vertebrate genome evolution.</title>
        <authorList>
            <person name="Kasahara M."/>
            <person name="Naruse K."/>
            <person name="Sasaki S."/>
            <person name="Nakatani Y."/>
            <person name="Qu W."/>
            <person name="Ahsan B."/>
            <person name="Yamada T."/>
            <person name="Nagayasu Y."/>
            <person name="Doi K."/>
            <person name="Kasai Y."/>
            <person name="Jindo T."/>
            <person name="Kobayashi D."/>
            <person name="Shimada A."/>
            <person name="Toyoda A."/>
            <person name="Kuroki Y."/>
            <person name="Fujiyama A."/>
            <person name="Sasaki T."/>
            <person name="Shimizu A."/>
            <person name="Asakawa S."/>
            <person name="Shimizu N."/>
            <person name="Hashimoto S."/>
            <person name="Yang J."/>
            <person name="Lee Y."/>
            <person name="Matsushima K."/>
            <person name="Sugano S."/>
            <person name="Sakaizumi M."/>
            <person name="Narita T."/>
            <person name="Ohishi K."/>
            <person name="Haga S."/>
            <person name="Ohta F."/>
            <person name="Nomoto H."/>
            <person name="Nogata K."/>
            <person name="Morishita T."/>
            <person name="Endo T."/>
            <person name="Shin-I T."/>
            <person name="Takeda H."/>
            <person name="Morishita S."/>
            <person name="Kohara Y."/>
        </authorList>
    </citation>
    <scope>NUCLEOTIDE SEQUENCE [LARGE SCALE GENOMIC DNA]</scope>
    <source>
        <strain evidence="2 3">Hd-rR</strain>
    </source>
</reference>
<dbReference type="Pfam" id="PF24764">
    <property type="entry name" value="rva_4"/>
    <property type="match status" value="1"/>
</dbReference>
<dbReference type="Ensembl" id="ENSORLT00000027405.1">
    <property type="protein sequence ID" value="ENSORLP00000039761.1"/>
    <property type="gene ID" value="ENSORLG00000029914.1"/>
</dbReference>
<organism evidence="2 3">
    <name type="scientific">Oryzias latipes</name>
    <name type="common">Japanese rice fish</name>
    <name type="synonym">Japanese killifish</name>
    <dbReference type="NCBI Taxonomy" id="8090"/>
    <lineage>
        <taxon>Eukaryota</taxon>
        <taxon>Metazoa</taxon>
        <taxon>Chordata</taxon>
        <taxon>Craniata</taxon>
        <taxon>Vertebrata</taxon>
        <taxon>Euteleostomi</taxon>
        <taxon>Actinopterygii</taxon>
        <taxon>Neopterygii</taxon>
        <taxon>Teleostei</taxon>
        <taxon>Neoteleostei</taxon>
        <taxon>Acanthomorphata</taxon>
        <taxon>Ovalentaria</taxon>
        <taxon>Atherinomorphae</taxon>
        <taxon>Beloniformes</taxon>
        <taxon>Adrianichthyidae</taxon>
        <taxon>Oryziinae</taxon>
        <taxon>Oryzias</taxon>
    </lineage>
</organism>
<gene>
    <name evidence="2" type="primary">LOC111947097</name>
</gene>
<dbReference type="InParanoid" id="A0A3B3I6K0"/>
<dbReference type="InterPro" id="IPR058913">
    <property type="entry name" value="Integrase_dom_put"/>
</dbReference>
<reference evidence="2" key="3">
    <citation type="submission" date="2025-09" db="UniProtKB">
        <authorList>
            <consortium name="Ensembl"/>
        </authorList>
    </citation>
    <scope>IDENTIFICATION</scope>
    <source>
        <strain evidence="2">Hd-rR</strain>
    </source>
</reference>
<evidence type="ECO:0000313" key="2">
    <source>
        <dbReference type="Ensembl" id="ENSORLP00000039761.1"/>
    </source>
</evidence>
<dbReference type="GeneTree" id="ENSGT01060000248575"/>
<dbReference type="Bgee" id="ENSORLG00000029914">
    <property type="expression patterns" value="Expressed in gastrula and 3 other cell types or tissues"/>
</dbReference>
<dbReference type="PANTHER" id="PTHR46791:SF12">
    <property type="match status" value="1"/>
</dbReference>
<dbReference type="PANTHER" id="PTHR46791">
    <property type="entry name" value="EXPRESSED PROTEIN"/>
    <property type="match status" value="1"/>
</dbReference>
<dbReference type="FunCoup" id="A0A3B3I6K0">
    <property type="interactions" value="3"/>
</dbReference>
<dbReference type="Proteomes" id="UP000001038">
    <property type="component" value="Chromosome 24"/>
</dbReference>